<reference evidence="2" key="1">
    <citation type="submission" date="2020-05" db="EMBL/GenBank/DDBJ databases">
        <authorList>
            <person name="Chiriac C."/>
            <person name="Salcher M."/>
            <person name="Ghai R."/>
            <person name="Kavagutti S V."/>
        </authorList>
    </citation>
    <scope>NUCLEOTIDE SEQUENCE</scope>
</reference>
<accession>A0A6J5Z5M5</accession>
<name>A0A6J5Z5M5_9ZZZZ</name>
<organism evidence="2">
    <name type="scientific">freshwater metagenome</name>
    <dbReference type="NCBI Taxonomy" id="449393"/>
    <lineage>
        <taxon>unclassified sequences</taxon>
        <taxon>metagenomes</taxon>
        <taxon>ecological metagenomes</taxon>
    </lineage>
</organism>
<dbReference type="Pfam" id="PF01402">
    <property type="entry name" value="RHH_1"/>
    <property type="match status" value="1"/>
</dbReference>
<dbReference type="InterPro" id="IPR010985">
    <property type="entry name" value="Ribbon_hlx_hlx"/>
</dbReference>
<evidence type="ECO:0000259" key="1">
    <source>
        <dbReference type="Pfam" id="PF01402"/>
    </source>
</evidence>
<evidence type="ECO:0000313" key="2">
    <source>
        <dbReference type="EMBL" id="CAB4337784.1"/>
    </source>
</evidence>
<sequence>MAIDAIEKVLGRPSLSAKNVESPQLKVRVPIKLKKALDKEAKRRGETKSAIVREALEKFLKSA</sequence>
<dbReference type="AlphaFoldDB" id="A0A6J5Z5M5"/>
<feature type="domain" description="Ribbon-helix-helix protein CopG" evidence="1">
    <location>
        <begin position="25"/>
        <end position="61"/>
    </location>
</feature>
<dbReference type="InterPro" id="IPR013321">
    <property type="entry name" value="Arc_rbn_hlx_hlx"/>
</dbReference>
<proteinExistence type="predicted"/>
<dbReference type="InterPro" id="IPR002145">
    <property type="entry name" value="CopG"/>
</dbReference>
<dbReference type="Gene3D" id="1.10.1220.10">
    <property type="entry name" value="Met repressor-like"/>
    <property type="match status" value="1"/>
</dbReference>
<dbReference type="GO" id="GO:0006355">
    <property type="term" value="P:regulation of DNA-templated transcription"/>
    <property type="evidence" value="ECO:0007669"/>
    <property type="project" value="InterPro"/>
</dbReference>
<protein>
    <submittedName>
        <fullName evidence="2">Unannotated protein</fullName>
    </submittedName>
</protein>
<dbReference type="EMBL" id="CAESAF010000065">
    <property type="protein sequence ID" value="CAB4337784.1"/>
    <property type="molecule type" value="Genomic_DNA"/>
</dbReference>
<dbReference type="SUPFAM" id="SSF47598">
    <property type="entry name" value="Ribbon-helix-helix"/>
    <property type="match status" value="1"/>
</dbReference>
<gene>
    <name evidence="2" type="ORF">UFOPK3574_00679</name>
</gene>